<sequence length="1101" mass="115672">MHILPATTVTLDEADRAVDLGQAAGDVVVLSFADSDLTALSAAAKAQPLTVRLASLRQLKHPLSVDLYLDKTVTGSRFVLVRLLGGLDYWRYGLDQLHAACRQANIPLAVLPGDDRGDDRLAAYGTVDATVTHALDSYFQAGGGADNMRRLLGRIAGHLDPEAKVEPALPLPALFAWSAAKGPEAWPEALAGCPAGRPLALVLVYRSSVTSGDTGIAAALARALAARGLAPLVIALTSLKDAPAAAELERLIATRKPAVIVTTTAFSARDGDGFVLDTADCPVLQAIPVGNPREAWLASPRGLSAVDLAMQVALPEFDGRLAGAVVGFKQATEDTASGLVERRLLPDEDGVAALADLALAWVVLRQKPAAARRLALVLSDYPARGGRAGFAVGLDTPESVKVIHGLLAEAGYTVDDCPAPAALMPLLVDGDAGFSVPLDTYQAFLAGLPDGVQAALLAAHGKPEDDPSFDDGAFRFRALSTGHLRIALQPPRDAGPDRKLAYHDPDRPPGHGYLAFYCGLRIVDQVDAIIHLGTHGTTEWLPGKAVALSAACWPKIAIGSLPVVYPYVVDDPGEAAPAKRRLGAITLGHLPPELAASDLHGETALLRDLVEEYSAAQVMDPRRADLVAAEIRQRAESSGLAAACGVTAEQDMSAALTTLDAHLCDLAETSFRDGLHVFGQALHDQDSSANERRNLIRALDGRFVPPGPAGSPHRGRPDVLPTGRNLATLDPRAIPTRAATQLGARAARAVLDRHLQDQGDWPRRVVMDLWASPTLRSGGEDIAHALALMGVEPVWHAASTRVTGFSILPLARLDHPRVDVTIRISGAFRDTFPEQIALLDSAARAVADLDEDDAWNEPAAARRRGENRARVFGAPPGRFGAGAGTLALDGDWQDLADLGRAYLAATSHAFGGPEAAGVADASFAGRVAGAEAFIHVSDVAGRDILEASGAADGIGGFAAAAESLGGQARAYSLDTSTPDTPKVRTLAEDLSRIVHGRLIHPRWIAGQLAHGWRGAAELAEAVDSLFVYAATTKAVPDAMFDAVFQAYLGDEAVALRLRKANPGAHQAIAERFADARRRGLWTTRLNSVAALLDLAAGEATP</sequence>
<dbReference type="PANTHER" id="PTHR44119">
    <property type="entry name" value="MAGNESIUM-CHELATASE SUBUNIT CHLH, CHLOROPLASTIC"/>
    <property type="match status" value="1"/>
</dbReference>
<evidence type="ECO:0000256" key="1">
    <source>
        <dbReference type="SAM" id="MobiDB-lite"/>
    </source>
</evidence>
<dbReference type="Proteomes" id="UP000298781">
    <property type="component" value="Chromosome"/>
</dbReference>
<dbReference type="NCBIfam" id="NF008973">
    <property type="entry name" value="PRK12321.1"/>
    <property type="match status" value="1"/>
</dbReference>
<dbReference type="EMBL" id="CP039690">
    <property type="protein sequence ID" value="QCI68292.1"/>
    <property type="molecule type" value="Genomic_DNA"/>
</dbReference>
<name>A0A4D7BKL5_9HYPH</name>
<dbReference type="GO" id="GO:0051116">
    <property type="term" value="F:cobaltochelatase activity"/>
    <property type="evidence" value="ECO:0007669"/>
    <property type="project" value="UniProtKB-EC"/>
</dbReference>
<dbReference type="PANTHER" id="PTHR44119:SF4">
    <property type="entry name" value="AEROBIC COBALTOCHELATASE SUBUNIT COBN"/>
    <property type="match status" value="1"/>
</dbReference>
<protein>
    <submittedName>
        <fullName evidence="3">Cobaltochelatase subunit CobN</fullName>
        <ecNumber evidence="3">6.6.1.2</ecNumber>
    </submittedName>
</protein>
<dbReference type="AlphaFoldDB" id="A0A4D7BKL5"/>
<proteinExistence type="predicted"/>
<evidence type="ECO:0000313" key="4">
    <source>
        <dbReference type="Proteomes" id="UP000298781"/>
    </source>
</evidence>
<dbReference type="Pfam" id="PF02514">
    <property type="entry name" value="CobN-Mg_chel"/>
    <property type="match status" value="2"/>
</dbReference>
<dbReference type="KEGG" id="pstg:E8M01_31145"/>
<dbReference type="OrthoDB" id="9757976at2"/>
<feature type="domain" description="CobN/magnesium chelatase" evidence="2">
    <location>
        <begin position="141"/>
        <end position="685"/>
    </location>
</feature>
<evidence type="ECO:0000259" key="2">
    <source>
        <dbReference type="Pfam" id="PF02514"/>
    </source>
</evidence>
<gene>
    <name evidence="3" type="primary">cobN</name>
    <name evidence="3" type="ORF">E8M01_31145</name>
</gene>
<dbReference type="RefSeq" id="WP_136963711.1">
    <property type="nucleotide sequence ID" value="NZ_CP039690.1"/>
</dbReference>
<feature type="region of interest" description="Disordered" evidence="1">
    <location>
        <begin position="701"/>
        <end position="723"/>
    </location>
</feature>
<organism evidence="3 4">
    <name type="scientific">Phreatobacter stygius</name>
    <dbReference type="NCBI Taxonomy" id="1940610"/>
    <lineage>
        <taxon>Bacteria</taxon>
        <taxon>Pseudomonadati</taxon>
        <taxon>Pseudomonadota</taxon>
        <taxon>Alphaproteobacteria</taxon>
        <taxon>Hyphomicrobiales</taxon>
        <taxon>Phreatobacteraceae</taxon>
        <taxon>Phreatobacter</taxon>
    </lineage>
</organism>
<dbReference type="EC" id="6.6.1.2" evidence="3"/>
<accession>A0A4D7BKL5</accession>
<reference evidence="3 4" key="1">
    <citation type="submission" date="2019-04" db="EMBL/GenBank/DDBJ databases">
        <title>Phreatobacter aquaticus sp. nov.</title>
        <authorList>
            <person name="Choi A."/>
        </authorList>
    </citation>
    <scope>NUCLEOTIDE SEQUENCE [LARGE SCALE GENOMIC DNA]</scope>
    <source>
        <strain evidence="3 4">KCTC 52518</strain>
    </source>
</reference>
<dbReference type="InterPro" id="IPR003672">
    <property type="entry name" value="CobN/Mg_chltase"/>
</dbReference>
<keyword evidence="3" id="KW-0436">Ligase</keyword>
<evidence type="ECO:0000313" key="3">
    <source>
        <dbReference type="EMBL" id="QCI68292.1"/>
    </source>
</evidence>
<keyword evidence="4" id="KW-1185">Reference proteome</keyword>
<feature type="domain" description="CobN/magnesium chelatase" evidence="2">
    <location>
        <begin position="686"/>
        <end position="1084"/>
    </location>
</feature>
<dbReference type="CDD" id="cd10150">
    <property type="entry name" value="CobN_like"/>
    <property type="match status" value="1"/>
</dbReference>